<dbReference type="EMBL" id="FOFS01000002">
    <property type="protein sequence ID" value="SEP90223.1"/>
    <property type="molecule type" value="Genomic_DNA"/>
</dbReference>
<feature type="transmembrane region" description="Helical" evidence="1">
    <location>
        <begin position="214"/>
        <end position="233"/>
    </location>
</feature>
<feature type="transmembrane region" description="Helical" evidence="1">
    <location>
        <begin position="72"/>
        <end position="89"/>
    </location>
</feature>
<gene>
    <name evidence="4" type="ORF">SAMN04488038_102153</name>
</gene>
<reference evidence="4 5" key="1">
    <citation type="submission" date="2016-10" db="EMBL/GenBank/DDBJ databases">
        <authorList>
            <person name="de Groot N.N."/>
        </authorList>
    </citation>
    <scope>NUCLEOTIDE SEQUENCE [LARGE SCALE GENOMIC DNA]</scope>
    <source>
        <strain evidence="4 5">DSM 25927</strain>
    </source>
</reference>
<dbReference type="PANTHER" id="PTHR39084">
    <property type="entry name" value="MEMBRANE PROTEIN-RELATED"/>
    <property type="match status" value="1"/>
</dbReference>
<name>A0A1H9BNW5_9GAMM</name>
<feature type="transmembrane region" description="Helical" evidence="1">
    <location>
        <begin position="154"/>
        <end position="171"/>
    </location>
</feature>
<feature type="transmembrane region" description="Helical" evidence="1">
    <location>
        <begin position="245"/>
        <end position="269"/>
    </location>
</feature>
<dbReference type="RefSeq" id="WP_143068824.1">
    <property type="nucleotide sequence ID" value="NZ_FOFS01000002.1"/>
</dbReference>
<keyword evidence="1" id="KW-0472">Membrane</keyword>
<feature type="domain" description="MgtC/SapB/SrpB/YhiD N-terminal" evidence="2">
    <location>
        <begin position="25"/>
        <end position="144"/>
    </location>
</feature>
<evidence type="ECO:0000259" key="2">
    <source>
        <dbReference type="Pfam" id="PF02308"/>
    </source>
</evidence>
<organism evidence="4 5">
    <name type="scientific">Solimonas aquatica</name>
    <dbReference type="NCBI Taxonomy" id="489703"/>
    <lineage>
        <taxon>Bacteria</taxon>
        <taxon>Pseudomonadati</taxon>
        <taxon>Pseudomonadota</taxon>
        <taxon>Gammaproteobacteria</taxon>
        <taxon>Nevskiales</taxon>
        <taxon>Nevskiaceae</taxon>
        <taxon>Solimonas</taxon>
    </lineage>
</organism>
<feature type="transmembrane region" description="Helical" evidence="1">
    <location>
        <begin position="276"/>
        <end position="296"/>
    </location>
</feature>
<feature type="domain" description="DUF4010" evidence="3">
    <location>
        <begin position="191"/>
        <end position="401"/>
    </location>
</feature>
<dbReference type="STRING" id="489703.SAMN04488038_102153"/>
<keyword evidence="1" id="KW-1133">Transmembrane helix</keyword>
<feature type="transmembrane region" description="Helical" evidence="1">
    <location>
        <begin position="382"/>
        <end position="403"/>
    </location>
</feature>
<dbReference type="Pfam" id="PF13194">
    <property type="entry name" value="DUF4010"/>
    <property type="match status" value="1"/>
</dbReference>
<evidence type="ECO:0000313" key="4">
    <source>
        <dbReference type="EMBL" id="SEP90223.1"/>
    </source>
</evidence>
<dbReference type="InterPro" id="IPR049177">
    <property type="entry name" value="MgtC_SapB_SrpB_YhiD_N"/>
</dbReference>
<keyword evidence="1" id="KW-0812">Transmembrane</keyword>
<dbReference type="PANTHER" id="PTHR39084:SF1">
    <property type="entry name" value="DUF4010 DOMAIN-CONTAINING PROTEIN"/>
    <property type="match status" value="1"/>
</dbReference>
<dbReference type="Pfam" id="PF02308">
    <property type="entry name" value="MgtC"/>
    <property type="match status" value="1"/>
</dbReference>
<feature type="transmembrane region" description="Helical" evidence="1">
    <location>
        <begin position="409"/>
        <end position="427"/>
    </location>
</feature>
<evidence type="ECO:0000313" key="5">
    <source>
        <dbReference type="Proteomes" id="UP000199233"/>
    </source>
</evidence>
<feature type="transmembrane region" description="Helical" evidence="1">
    <location>
        <begin position="125"/>
        <end position="142"/>
    </location>
</feature>
<dbReference type="Proteomes" id="UP000199233">
    <property type="component" value="Unassembled WGS sequence"/>
</dbReference>
<sequence length="431" mass="45491">MSHRSAATRMPTDSLAEFRSFAPFLTSLGLGLVMGLERERRPAARAGLRTFALTALMGTACALLAQRSGASWLLPVAWLSVALMMIASDRQNPMPHAEPDTTSTVALLLCFAYGALLWYGYTLPVVALSLLTTALLYFKTELHAMAHITRQEMVSLLQFATISFVILPVLPDRGYGPYEALNPYRIWLMVVLIAGISLAGYVALRLLGQRRLPVLLGLLGGLVSSTATTLVYSRKAHGQPQLASAATQVIVTANLVLLLRVCAITGVVAPALLPALLLMLGPAWLIASALLLLRLRGSASAIGDGESLSMRNPLEMGAALSFGLMYGAALLITAWLHDLAGARGVYAIAPVLGLTDVDAATLSTLRLFNGAEMSAAQATTTLLLAVGANMLFKGGIALVVGGGQLGWRVVRAFAVVSAGMVLGLLLVRGYL</sequence>
<accession>A0A1H9BNW5</accession>
<protein>
    <submittedName>
        <fullName evidence="4">Uncharacterized membrane protein, DUF4010 family</fullName>
    </submittedName>
</protein>
<evidence type="ECO:0000259" key="3">
    <source>
        <dbReference type="Pfam" id="PF13194"/>
    </source>
</evidence>
<feature type="transmembrane region" description="Helical" evidence="1">
    <location>
        <begin position="316"/>
        <end position="336"/>
    </location>
</feature>
<evidence type="ECO:0000256" key="1">
    <source>
        <dbReference type="SAM" id="Phobius"/>
    </source>
</evidence>
<feature type="transmembrane region" description="Helical" evidence="1">
    <location>
        <begin position="186"/>
        <end position="207"/>
    </location>
</feature>
<dbReference type="OrthoDB" id="9813718at2"/>
<proteinExistence type="predicted"/>
<keyword evidence="5" id="KW-1185">Reference proteome</keyword>
<dbReference type="AlphaFoldDB" id="A0A1H9BNW5"/>
<dbReference type="InterPro" id="IPR025105">
    <property type="entry name" value="DUF4010"/>
</dbReference>